<evidence type="ECO:0000313" key="5">
    <source>
        <dbReference type="EMBL" id="KAK4122890.1"/>
    </source>
</evidence>
<dbReference type="SUPFAM" id="SSF48403">
    <property type="entry name" value="Ankyrin repeat"/>
    <property type="match status" value="1"/>
</dbReference>
<dbReference type="Proteomes" id="UP001302602">
    <property type="component" value="Unassembled WGS sequence"/>
</dbReference>
<sequence>MAAKKGHEPVAELLLQCKADVESFNERTWTTALFEAVNQGREGLVKLLIENGADIDARQTGPPAARKGGASRTLGNADMAKLLLQHGANMAIRGKDGRSAQQIAEEQGARELAALLSSALLQQGPEITKEKGKRPHDAPPPIVPRALPAPRHNPDKMHACRCWEATMIEFYTEGREQRYQQSASIYDLLYGKGPKAVLDAKRPGRVVGETAKFTWYHLPANNPSRWNGLRHSWPDFSPLRTQTELPKRGSERRWGLFARFAAKQKEQAQRQDLHSKGRMLKKSRKIQ</sequence>
<accession>A0AAN6TZ02</accession>
<dbReference type="InterPro" id="IPR036770">
    <property type="entry name" value="Ankyrin_rpt-contain_sf"/>
</dbReference>
<evidence type="ECO:0000256" key="4">
    <source>
        <dbReference type="SAM" id="MobiDB-lite"/>
    </source>
</evidence>
<protein>
    <submittedName>
        <fullName evidence="5">Ankyrin</fullName>
    </submittedName>
</protein>
<dbReference type="GeneID" id="87826817"/>
<evidence type="ECO:0000256" key="2">
    <source>
        <dbReference type="ARBA" id="ARBA00023043"/>
    </source>
</evidence>
<dbReference type="Pfam" id="PF12796">
    <property type="entry name" value="Ank_2"/>
    <property type="match status" value="1"/>
</dbReference>
<name>A0AAN6TZ02_9PEZI</name>
<dbReference type="PROSITE" id="PS50297">
    <property type="entry name" value="ANK_REP_REGION"/>
    <property type="match status" value="1"/>
</dbReference>
<evidence type="ECO:0000313" key="6">
    <source>
        <dbReference type="Proteomes" id="UP001302602"/>
    </source>
</evidence>
<evidence type="ECO:0000256" key="3">
    <source>
        <dbReference type="PROSITE-ProRule" id="PRU00023"/>
    </source>
</evidence>
<keyword evidence="2 3" id="KW-0040">ANK repeat</keyword>
<dbReference type="PANTHER" id="PTHR24171">
    <property type="entry name" value="ANKYRIN REPEAT DOMAIN-CONTAINING PROTEIN 39-RELATED"/>
    <property type="match status" value="1"/>
</dbReference>
<feature type="repeat" description="ANK" evidence="3">
    <location>
        <begin position="28"/>
        <end position="60"/>
    </location>
</feature>
<keyword evidence="1" id="KW-0677">Repeat</keyword>
<dbReference type="PROSITE" id="PS50088">
    <property type="entry name" value="ANK_REPEAT"/>
    <property type="match status" value="1"/>
</dbReference>
<dbReference type="EMBL" id="MU853230">
    <property type="protein sequence ID" value="KAK4122890.1"/>
    <property type="molecule type" value="Genomic_DNA"/>
</dbReference>
<feature type="compositionally biased region" description="Basic residues" evidence="4">
    <location>
        <begin position="276"/>
        <end position="287"/>
    </location>
</feature>
<comment type="caution">
    <text evidence="5">The sequence shown here is derived from an EMBL/GenBank/DDBJ whole genome shotgun (WGS) entry which is preliminary data.</text>
</comment>
<feature type="region of interest" description="Disordered" evidence="4">
    <location>
        <begin position="126"/>
        <end position="151"/>
    </location>
</feature>
<proteinExistence type="predicted"/>
<dbReference type="AlphaFoldDB" id="A0AAN6TZ02"/>
<gene>
    <name evidence="5" type="ORF">N657DRAFT_598745</name>
</gene>
<dbReference type="RefSeq" id="XP_062646661.1">
    <property type="nucleotide sequence ID" value="XM_062790047.1"/>
</dbReference>
<reference evidence="5" key="1">
    <citation type="journal article" date="2023" name="Mol. Phylogenet. Evol.">
        <title>Genome-scale phylogeny and comparative genomics of the fungal order Sordariales.</title>
        <authorList>
            <person name="Hensen N."/>
            <person name="Bonometti L."/>
            <person name="Westerberg I."/>
            <person name="Brannstrom I.O."/>
            <person name="Guillou S."/>
            <person name="Cros-Aarteil S."/>
            <person name="Calhoun S."/>
            <person name="Haridas S."/>
            <person name="Kuo A."/>
            <person name="Mondo S."/>
            <person name="Pangilinan J."/>
            <person name="Riley R."/>
            <person name="LaButti K."/>
            <person name="Andreopoulos B."/>
            <person name="Lipzen A."/>
            <person name="Chen C."/>
            <person name="Yan M."/>
            <person name="Daum C."/>
            <person name="Ng V."/>
            <person name="Clum A."/>
            <person name="Steindorff A."/>
            <person name="Ohm R.A."/>
            <person name="Martin F."/>
            <person name="Silar P."/>
            <person name="Natvig D.O."/>
            <person name="Lalanne C."/>
            <person name="Gautier V."/>
            <person name="Ament-Velasquez S.L."/>
            <person name="Kruys A."/>
            <person name="Hutchinson M.I."/>
            <person name="Powell A.J."/>
            <person name="Barry K."/>
            <person name="Miller A.N."/>
            <person name="Grigoriev I.V."/>
            <person name="Debuchy R."/>
            <person name="Gladieux P."/>
            <person name="Hiltunen Thoren M."/>
            <person name="Johannesson H."/>
        </authorList>
    </citation>
    <scope>NUCLEOTIDE SEQUENCE</scope>
    <source>
        <strain evidence="5">CBS 731.68</strain>
    </source>
</reference>
<dbReference type="InterPro" id="IPR002110">
    <property type="entry name" value="Ankyrin_rpt"/>
</dbReference>
<feature type="region of interest" description="Disordered" evidence="4">
    <location>
        <begin position="265"/>
        <end position="287"/>
    </location>
</feature>
<evidence type="ECO:0000256" key="1">
    <source>
        <dbReference type="ARBA" id="ARBA00022737"/>
    </source>
</evidence>
<dbReference type="Gene3D" id="1.25.40.20">
    <property type="entry name" value="Ankyrin repeat-containing domain"/>
    <property type="match status" value="2"/>
</dbReference>
<keyword evidence="6" id="KW-1185">Reference proteome</keyword>
<feature type="compositionally biased region" description="Basic and acidic residues" evidence="4">
    <location>
        <begin position="265"/>
        <end position="275"/>
    </location>
</feature>
<organism evidence="5 6">
    <name type="scientific">Parathielavia appendiculata</name>
    <dbReference type="NCBI Taxonomy" id="2587402"/>
    <lineage>
        <taxon>Eukaryota</taxon>
        <taxon>Fungi</taxon>
        <taxon>Dikarya</taxon>
        <taxon>Ascomycota</taxon>
        <taxon>Pezizomycotina</taxon>
        <taxon>Sordariomycetes</taxon>
        <taxon>Sordariomycetidae</taxon>
        <taxon>Sordariales</taxon>
        <taxon>Chaetomiaceae</taxon>
        <taxon>Parathielavia</taxon>
    </lineage>
</organism>
<reference evidence="5" key="2">
    <citation type="submission" date="2023-05" db="EMBL/GenBank/DDBJ databases">
        <authorList>
            <consortium name="Lawrence Berkeley National Laboratory"/>
            <person name="Steindorff A."/>
            <person name="Hensen N."/>
            <person name="Bonometti L."/>
            <person name="Westerberg I."/>
            <person name="Brannstrom I.O."/>
            <person name="Guillou S."/>
            <person name="Cros-Aarteil S."/>
            <person name="Calhoun S."/>
            <person name="Haridas S."/>
            <person name="Kuo A."/>
            <person name="Mondo S."/>
            <person name="Pangilinan J."/>
            <person name="Riley R."/>
            <person name="Labutti K."/>
            <person name="Andreopoulos B."/>
            <person name="Lipzen A."/>
            <person name="Chen C."/>
            <person name="Yanf M."/>
            <person name="Daum C."/>
            <person name="Ng V."/>
            <person name="Clum A."/>
            <person name="Ohm R."/>
            <person name="Martin F."/>
            <person name="Silar P."/>
            <person name="Natvig D."/>
            <person name="Lalanne C."/>
            <person name="Gautier V."/>
            <person name="Ament-Velasquez S.L."/>
            <person name="Kruys A."/>
            <person name="Hutchinson M.I."/>
            <person name="Powell A.J."/>
            <person name="Barry K."/>
            <person name="Miller A.N."/>
            <person name="Grigoriev I.V."/>
            <person name="Debuchy R."/>
            <person name="Gladieux P."/>
            <person name="Thoren M.H."/>
            <person name="Johannesson H."/>
        </authorList>
    </citation>
    <scope>NUCLEOTIDE SEQUENCE</scope>
    <source>
        <strain evidence="5">CBS 731.68</strain>
    </source>
</reference>